<dbReference type="Pfam" id="PF18935">
    <property type="entry name" value="DUF5683"/>
    <property type="match status" value="1"/>
</dbReference>
<dbReference type="AlphaFoldDB" id="A0A521EQ57"/>
<dbReference type="EMBL" id="FXTP01000013">
    <property type="protein sequence ID" value="SMO86064.1"/>
    <property type="molecule type" value="Genomic_DNA"/>
</dbReference>
<feature type="domain" description="DUF5683" evidence="2">
    <location>
        <begin position="58"/>
        <end position="213"/>
    </location>
</feature>
<protein>
    <recommendedName>
        <fullName evidence="2">DUF5683 domain-containing protein</fullName>
    </recommendedName>
</protein>
<feature type="transmembrane region" description="Helical" evidence="1">
    <location>
        <begin position="81"/>
        <end position="99"/>
    </location>
</feature>
<organism evidence="3 4">
    <name type="scientific">Gracilimonas mengyeensis</name>
    <dbReference type="NCBI Taxonomy" id="1302730"/>
    <lineage>
        <taxon>Bacteria</taxon>
        <taxon>Pseudomonadati</taxon>
        <taxon>Balneolota</taxon>
        <taxon>Balneolia</taxon>
        <taxon>Balneolales</taxon>
        <taxon>Balneolaceae</taxon>
        <taxon>Gracilimonas</taxon>
    </lineage>
</organism>
<keyword evidence="1" id="KW-0812">Transmembrane</keyword>
<name>A0A521EQ57_9BACT</name>
<gene>
    <name evidence="3" type="ORF">SAMN06265219_11337</name>
</gene>
<keyword evidence="4" id="KW-1185">Reference proteome</keyword>
<sequence>MTLNAYLAYLTRLTSLSLLLMFLLNISVSAQHNLQHQSFVPATFSSISAAQDSIETYPDPKKVLKRSLFIPGWGQVTNKQIWKVPIVYGLLGGLAYYSVYLHKSYHDYRAAYYNSVYGAEGDYKFGPTPSFIPDNASTDLLRQNRNFYRNRRDLVYVFIGLSYALNAIDAYVFAHLRSFDVSDDLSLKATLKPSMLAANQYQPMPSISLSITF</sequence>
<accession>A0A521EQ57</accession>
<reference evidence="3 4" key="1">
    <citation type="submission" date="2017-05" db="EMBL/GenBank/DDBJ databases">
        <authorList>
            <person name="Varghese N."/>
            <person name="Submissions S."/>
        </authorList>
    </citation>
    <scope>NUCLEOTIDE SEQUENCE [LARGE SCALE GENOMIC DNA]</scope>
    <source>
        <strain evidence="3 4">DSM 21985</strain>
    </source>
</reference>
<evidence type="ECO:0000256" key="1">
    <source>
        <dbReference type="SAM" id="Phobius"/>
    </source>
</evidence>
<keyword evidence="1" id="KW-1133">Transmembrane helix</keyword>
<evidence type="ECO:0000259" key="2">
    <source>
        <dbReference type="Pfam" id="PF18935"/>
    </source>
</evidence>
<evidence type="ECO:0000313" key="3">
    <source>
        <dbReference type="EMBL" id="SMO86064.1"/>
    </source>
</evidence>
<dbReference type="Proteomes" id="UP000317557">
    <property type="component" value="Unassembled WGS sequence"/>
</dbReference>
<keyword evidence="1" id="KW-0472">Membrane</keyword>
<feature type="transmembrane region" description="Helical" evidence="1">
    <location>
        <begin position="154"/>
        <end position="174"/>
    </location>
</feature>
<evidence type="ECO:0000313" key="4">
    <source>
        <dbReference type="Proteomes" id="UP000317557"/>
    </source>
</evidence>
<proteinExistence type="predicted"/>
<dbReference type="InterPro" id="IPR043738">
    <property type="entry name" value="DUF5683"/>
</dbReference>